<keyword evidence="1" id="KW-1133">Transmembrane helix</keyword>
<keyword evidence="1" id="KW-0812">Transmembrane</keyword>
<dbReference type="Proteomes" id="UP000001542">
    <property type="component" value="Unassembled WGS sequence"/>
</dbReference>
<dbReference type="AlphaFoldDB" id="A2E3S3"/>
<dbReference type="VEuPathDB" id="TrichDB:TVAGG3_0507400"/>
<name>A2E3S3_TRIV3</name>
<organism evidence="2 3">
    <name type="scientific">Trichomonas vaginalis (strain ATCC PRA-98 / G3)</name>
    <dbReference type="NCBI Taxonomy" id="412133"/>
    <lineage>
        <taxon>Eukaryota</taxon>
        <taxon>Metamonada</taxon>
        <taxon>Parabasalia</taxon>
        <taxon>Trichomonadida</taxon>
        <taxon>Trichomonadidae</taxon>
        <taxon>Trichomonas</taxon>
    </lineage>
</organism>
<dbReference type="VEuPathDB" id="TrichDB:TVAG_117330"/>
<evidence type="ECO:0000256" key="1">
    <source>
        <dbReference type="SAM" id="Phobius"/>
    </source>
</evidence>
<evidence type="ECO:0000313" key="2">
    <source>
        <dbReference type="EMBL" id="EAY12711.1"/>
    </source>
</evidence>
<keyword evidence="1" id="KW-0472">Membrane</keyword>
<reference evidence="2" key="1">
    <citation type="submission" date="2006-10" db="EMBL/GenBank/DDBJ databases">
        <authorList>
            <person name="Amadeo P."/>
            <person name="Zhao Q."/>
            <person name="Wortman J."/>
            <person name="Fraser-Liggett C."/>
            <person name="Carlton J."/>
        </authorList>
    </citation>
    <scope>NUCLEOTIDE SEQUENCE</scope>
    <source>
        <strain evidence="2">G3</strain>
    </source>
</reference>
<gene>
    <name evidence="2" type="ORF">TVAG_117330</name>
</gene>
<protein>
    <submittedName>
        <fullName evidence="2">Uncharacterized protein</fullName>
    </submittedName>
</protein>
<keyword evidence="3" id="KW-1185">Reference proteome</keyword>
<dbReference type="RefSeq" id="XP_001324934.1">
    <property type="nucleotide sequence ID" value="XM_001324899.1"/>
</dbReference>
<dbReference type="EMBL" id="DS113297">
    <property type="protein sequence ID" value="EAY12711.1"/>
    <property type="molecule type" value="Genomic_DNA"/>
</dbReference>
<dbReference type="InParanoid" id="A2E3S3"/>
<reference evidence="2" key="2">
    <citation type="journal article" date="2007" name="Science">
        <title>Draft genome sequence of the sexually transmitted pathogen Trichomonas vaginalis.</title>
        <authorList>
            <person name="Carlton J.M."/>
            <person name="Hirt R.P."/>
            <person name="Silva J.C."/>
            <person name="Delcher A.L."/>
            <person name="Schatz M."/>
            <person name="Zhao Q."/>
            <person name="Wortman J.R."/>
            <person name="Bidwell S.L."/>
            <person name="Alsmark U.C.M."/>
            <person name="Besteiro S."/>
            <person name="Sicheritz-Ponten T."/>
            <person name="Noel C.J."/>
            <person name="Dacks J.B."/>
            <person name="Foster P.G."/>
            <person name="Simillion C."/>
            <person name="Van de Peer Y."/>
            <person name="Miranda-Saavedra D."/>
            <person name="Barton G.J."/>
            <person name="Westrop G.D."/>
            <person name="Mueller S."/>
            <person name="Dessi D."/>
            <person name="Fiori P.L."/>
            <person name="Ren Q."/>
            <person name="Paulsen I."/>
            <person name="Zhang H."/>
            <person name="Bastida-Corcuera F.D."/>
            <person name="Simoes-Barbosa A."/>
            <person name="Brown M.T."/>
            <person name="Hayes R.D."/>
            <person name="Mukherjee M."/>
            <person name="Okumura C.Y."/>
            <person name="Schneider R."/>
            <person name="Smith A.J."/>
            <person name="Vanacova S."/>
            <person name="Villalvazo M."/>
            <person name="Haas B.J."/>
            <person name="Pertea M."/>
            <person name="Feldblyum T.V."/>
            <person name="Utterback T.R."/>
            <person name="Shu C.L."/>
            <person name="Osoegawa K."/>
            <person name="de Jong P.J."/>
            <person name="Hrdy I."/>
            <person name="Horvathova L."/>
            <person name="Zubacova Z."/>
            <person name="Dolezal P."/>
            <person name="Malik S.B."/>
            <person name="Logsdon J.M. Jr."/>
            <person name="Henze K."/>
            <person name="Gupta A."/>
            <person name="Wang C.C."/>
            <person name="Dunne R.L."/>
            <person name="Upcroft J.A."/>
            <person name="Upcroft P."/>
            <person name="White O."/>
            <person name="Salzberg S.L."/>
            <person name="Tang P."/>
            <person name="Chiu C.-H."/>
            <person name="Lee Y.-S."/>
            <person name="Embley T.M."/>
            <person name="Coombs G.H."/>
            <person name="Mottram J.C."/>
            <person name="Tachezy J."/>
            <person name="Fraser-Liggett C.M."/>
            <person name="Johnson P.J."/>
        </authorList>
    </citation>
    <scope>NUCLEOTIDE SEQUENCE [LARGE SCALE GENOMIC DNA]</scope>
    <source>
        <strain evidence="2">G3</strain>
    </source>
</reference>
<dbReference type="KEGG" id="tva:4770679"/>
<accession>A2E3S3</accession>
<evidence type="ECO:0000313" key="3">
    <source>
        <dbReference type="Proteomes" id="UP000001542"/>
    </source>
</evidence>
<sequence length="411" mass="46923">MKNGPMFTGKRFLQSNYKFSEIVAKKFENPFFSSLDSANFYKSTFTKFLDSAISVNSIEIKNKFAALPEDFSSEQLVIINRCSFIRISNQHPGAMGGAIFYNLKKGKLKMFQSQFQWCYAKQRCGAFFSSAKLCVGRSLCLLDCRASKTCMAFQITTTASKARANITASFITFCGAIIPKSEKDQVKFEFVSLDLMNTNFTQNRVLQSGFITLQKLYDAAISRCDFRTNYGPSFLEVYSSFDIYLSYSNVINNNLRQTPIVVSFESPIYITYSYFQDNFNYSLEYTFRTEEGGLIIFGNCYFDAPKSHFGYLKGEVKFPKCRFNVTYSQFNSFNDYRLCGFYTDPPVRTPSPSPSQIVYPSRAPTPTIVWLPKSLYVHQFLLIVTISIMGPILIYAVITKRKSAEIQAFQT</sequence>
<proteinExistence type="predicted"/>
<feature type="transmembrane region" description="Helical" evidence="1">
    <location>
        <begin position="376"/>
        <end position="398"/>
    </location>
</feature>